<feature type="compositionally biased region" description="Polar residues" evidence="18">
    <location>
        <begin position="1686"/>
        <end position="1704"/>
    </location>
</feature>
<feature type="transmembrane region" description="Helical" evidence="19">
    <location>
        <begin position="1351"/>
        <end position="1374"/>
    </location>
</feature>
<dbReference type="InterPro" id="IPR046338">
    <property type="entry name" value="GAIN_dom_sf"/>
</dbReference>
<dbReference type="InterPro" id="IPR001881">
    <property type="entry name" value="EGF-like_Ca-bd_dom"/>
</dbReference>
<dbReference type="Gene3D" id="2.10.25.10">
    <property type="entry name" value="Laminin"/>
    <property type="match status" value="7"/>
</dbReference>
<feature type="transmembrane region" description="Helical" evidence="19">
    <location>
        <begin position="1219"/>
        <end position="1239"/>
    </location>
</feature>
<dbReference type="Proteomes" id="UP000826234">
    <property type="component" value="Unassembled WGS sequence"/>
</dbReference>
<feature type="domain" description="EGF-like" evidence="21">
    <location>
        <begin position="632"/>
        <end position="668"/>
    </location>
</feature>
<evidence type="ECO:0000256" key="8">
    <source>
        <dbReference type="ARBA" id="ARBA00022737"/>
    </source>
</evidence>
<feature type="domain" description="Laminin G" evidence="20">
    <location>
        <begin position="485"/>
        <end position="630"/>
    </location>
</feature>
<evidence type="ECO:0000259" key="23">
    <source>
        <dbReference type="PROSITE" id="PS50221"/>
    </source>
</evidence>
<evidence type="ECO:0000259" key="21">
    <source>
        <dbReference type="PROSITE" id="PS50026"/>
    </source>
</evidence>
<evidence type="ECO:0000256" key="4">
    <source>
        <dbReference type="ARBA" id="ARBA00022473"/>
    </source>
</evidence>
<dbReference type="InterPro" id="IPR000203">
    <property type="entry name" value="GPS"/>
</dbReference>
<keyword evidence="7 19" id="KW-0812">Transmembrane</keyword>
<evidence type="ECO:0000256" key="1">
    <source>
        <dbReference type="ARBA" id="ARBA00002066"/>
    </source>
</evidence>
<dbReference type="InterPro" id="IPR013032">
    <property type="entry name" value="EGF-like_CS"/>
</dbReference>
<dbReference type="InterPro" id="IPR013320">
    <property type="entry name" value="ConA-like_dom_sf"/>
</dbReference>
<evidence type="ECO:0000259" key="24">
    <source>
        <dbReference type="PROSITE" id="PS50227"/>
    </source>
</evidence>
<dbReference type="PROSITE" id="PS50227">
    <property type="entry name" value="G_PROTEIN_RECEP_F2_3"/>
    <property type="match status" value="1"/>
</dbReference>
<feature type="domain" description="EGF-like" evidence="21">
    <location>
        <begin position="183"/>
        <end position="219"/>
    </location>
</feature>
<evidence type="ECO:0000256" key="9">
    <source>
        <dbReference type="ARBA" id="ARBA00022989"/>
    </source>
</evidence>
<evidence type="ECO:0000256" key="10">
    <source>
        <dbReference type="ARBA" id="ARBA00023040"/>
    </source>
</evidence>
<feature type="transmembrane region" description="Helical" evidence="19">
    <location>
        <begin position="1395"/>
        <end position="1416"/>
    </location>
</feature>
<keyword evidence="4" id="KW-0217">Developmental protein</keyword>
<keyword evidence="9 19" id="KW-1133">Transmembrane helix</keyword>
<feature type="disulfide bond" evidence="16">
    <location>
        <begin position="658"/>
        <end position="667"/>
    </location>
</feature>
<dbReference type="EMBL" id="JAIPUX010005289">
    <property type="protein sequence ID" value="KAH0618747.1"/>
    <property type="molecule type" value="Genomic_DNA"/>
</dbReference>
<evidence type="ECO:0000256" key="14">
    <source>
        <dbReference type="ARBA" id="ARBA00023224"/>
    </source>
</evidence>
<feature type="domain" description="EGF-like" evidence="21">
    <location>
        <begin position="669"/>
        <end position="706"/>
    </location>
</feature>
<feature type="disulfide bond" evidence="16">
    <location>
        <begin position="171"/>
        <end position="180"/>
    </location>
</feature>
<dbReference type="Gene3D" id="2.60.220.50">
    <property type="match status" value="1"/>
</dbReference>
<dbReference type="PROSITE" id="PS50221">
    <property type="entry name" value="GAIN_B"/>
    <property type="match status" value="1"/>
</dbReference>
<dbReference type="Gene3D" id="4.10.1240.10">
    <property type="entry name" value="GPCR, family 2, extracellular hormone receptor domain"/>
    <property type="match status" value="1"/>
</dbReference>
<organism evidence="26 27">
    <name type="scientific">Phrynosoma platyrhinos</name>
    <name type="common">Desert horned lizard</name>
    <dbReference type="NCBI Taxonomy" id="52577"/>
    <lineage>
        <taxon>Eukaryota</taxon>
        <taxon>Metazoa</taxon>
        <taxon>Chordata</taxon>
        <taxon>Craniata</taxon>
        <taxon>Vertebrata</taxon>
        <taxon>Euteleostomi</taxon>
        <taxon>Lepidosauria</taxon>
        <taxon>Squamata</taxon>
        <taxon>Bifurcata</taxon>
        <taxon>Unidentata</taxon>
        <taxon>Episquamata</taxon>
        <taxon>Toxicofera</taxon>
        <taxon>Iguania</taxon>
        <taxon>Phrynosomatidae</taxon>
        <taxon>Phrynosomatinae</taxon>
        <taxon>Phrynosoma</taxon>
    </lineage>
</organism>
<feature type="domain" description="G-protein coupled receptors family 2 profile 2" evidence="25">
    <location>
        <begin position="1216"/>
        <end position="1434"/>
    </location>
</feature>
<evidence type="ECO:0000256" key="11">
    <source>
        <dbReference type="ARBA" id="ARBA00023136"/>
    </source>
</evidence>
<dbReference type="InterPro" id="IPR001791">
    <property type="entry name" value="Laminin_G"/>
</dbReference>
<dbReference type="Pfam" id="PF16489">
    <property type="entry name" value="GAIN"/>
    <property type="match status" value="1"/>
</dbReference>
<feature type="domain" description="G-protein coupled receptors family 2 profile 1" evidence="24">
    <location>
        <begin position="795"/>
        <end position="868"/>
    </location>
</feature>
<dbReference type="InterPro" id="IPR000742">
    <property type="entry name" value="EGF"/>
</dbReference>
<dbReference type="SUPFAM" id="SSF57196">
    <property type="entry name" value="EGF/Laminin"/>
    <property type="match status" value="4"/>
</dbReference>
<comment type="caution">
    <text evidence="26">The sequence shown here is derived from an EMBL/GenBank/DDBJ whole genome shotgun (WGS) entry which is preliminary data.</text>
</comment>
<feature type="domain" description="Laminin G" evidence="20">
    <location>
        <begin position="262"/>
        <end position="442"/>
    </location>
</feature>
<feature type="domain" description="GAIN-B" evidence="23">
    <location>
        <begin position="1050"/>
        <end position="1209"/>
    </location>
</feature>
<dbReference type="PANTHER" id="PTHR24026:SF32">
    <property type="entry name" value="CADHERIN EGF LAG SEVEN-PASS G-TYPE RECEPTOR 2"/>
    <property type="match status" value="1"/>
</dbReference>
<feature type="compositionally biased region" description="Low complexity" evidence="18">
    <location>
        <begin position="1659"/>
        <end position="1674"/>
    </location>
</feature>
<evidence type="ECO:0000256" key="16">
    <source>
        <dbReference type="PROSITE-ProRule" id="PRU00076"/>
    </source>
</evidence>
<dbReference type="PANTHER" id="PTHR24026">
    <property type="entry name" value="FAT ATYPICAL CADHERIN-RELATED"/>
    <property type="match status" value="1"/>
</dbReference>
<feature type="disulfide bond" evidence="17">
    <location>
        <begin position="784"/>
        <end position="793"/>
    </location>
</feature>
<name>A0ABQ7SN15_PHRPL</name>
<dbReference type="Gene3D" id="1.20.1070.10">
    <property type="entry name" value="Rhodopsin 7-helix transmembrane proteins"/>
    <property type="match status" value="1"/>
</dbReference>
<dbReference type="SUPFAM" id="SSF49899">
    <property type="entry name" value="Concanavalin A-like lectins/glucanases"/>
    <property type="match status" value="2"/>
</dbReference>
<accession>A0ABQ7SN15</accession>
<dbReference type="SMART" id="SM00303">
    <property type="entry name" value="GPS"/>
    <property type="match status" value="1"/>
</dbReference>
<dbReference type="CDD" id="cd00055">
    <property type="entry name" value="EGF_Lam"/>
    <property type="match status" value="1"/>
</dbReference>
<keyword evidence="13" id="KW-0675">Receptor</keyword>
<feature type="disulfide bond" evidence="16">
    <location>
        <begin position="209"/>
        <end position="218"/>
    </location>
</feature>
<comment type="similarity">
    <text evidence="3">Belongs to the G-protein coupled receptor 2 family. LN-TM7 subfamily.</text>
</comment>
<keyword evidence="11 19" id="KW-0472">Membrane</keyword>
<evidence type="ECO:0000259" key="20">
    <source>
        <dbReference type="PROSITE" id="PS50025"/>
    </source>
</evidence>
<evidence type="ECO:0000256" key="7">
    <source>
        <dbReference type="ARBA" id="ARBA00022692"/>
    </source>
</evidence>
<evidence type="ECO:0000256" key="19">
    <source>
        <dbReference type="SAM" id="Phobius"/>
    </source>
</evidence>
<feature type="disulfide bond" evidence="16">
    <location>
        <begin position="696"/>
        <end position="705"/>
    </location>
</feature>
<dbReference type="Gene3D" id="2.60.120.200">
    <property type="match status" value="2"/>
</dbReference>
<dbReference type="InterPro" id="IPR000832">
    <property type="entry name" value="GPCR_2_secretin-like"/>
</dbReference>
<dbReference type="PROSITE" id="PS50026">
    <property type="entry name" value="EGF_3"/>
    <property type="match status" value="6"/>
</dbReference>
<dbReference type="Pfam" id="PF00053">
    <property type="entry name" value="EGF_laminin"/>
    <property type="match status" value="1"/>
</dbReference>
<keyword evidence="6 16" id="KW-0245">EGF-like domain</keyword>
<evidence type="ECO:0000259" key="22">
    <source>
        <dbReference type="PROSITE" id="PS50027"/>
    </source>
</evidence>
<dbReference type="SMART" id="SM00179">
    <property type="entry name" value="EGF_CA"/>
    <property type="match status" value="4"/>
</dbReference>
<feature type="domain" description="Laminin EGF-like" evidence="22">
    <location>
        <begin position="763"/>
        <end position="810"/>
    </location>
</feature>
<dbReference type="PROSITE" id="PS50261">
    <property type="entry name" value="G_PROTEIN_RECEP_F2_4"/>
    <property type="match status" value="1"/>
</dbReference>
<dbReference type="PROSITE" id="PS00022">
    <property type="entry name" value="EGF_1"/>
    <property type="match status" value="5"/>
</dbReference>
<feature type="disulfide bond" evidence="17">
    <location>
        <begin position="765"/>
        <end position="782"/>
    </location>
</feature>
<dbReference type="InterPro" id="IPR057244">
    <property type="entry name" value="GAIN_B"/>
</dbReference>
<feature type="disulfide bond" evidence="16">
    <location>
        <begin position="471"/>
        <end position="480"/>
    </location>
</feature>
<dbReference type="CDD" id="cd00054">
    <property type="entry name" value="EGF_CA"/>
    <property type="match status" value="5"/>
</dbReference>
<feature type="domain" description="EGF-like" evidence="21">
    <location>
        <begin position="445"/>
        <end position="481"/>
    </location>
</feature>
<evidence type="ECO:0000259" key="25">
    <source>
        <dbReference type="PROSITE" id="PS50261"/>
    </source>
</evidence>
<evidence type="ECO:0000313" key="26">
    <source>
        <dbReference type="EMBL" id="KAH0618747.1"/>
    </source>
</evidence>
<dbReference type="Pfam" id="PF12661">
    <property type="entry name" value="hEGF"/>
    <property type="match status" value="1"/>
</dbReference>
<gene>
    <name evidence="26" type="ORF">JD844_018199</name>
</gene>
<feature type="transmembrane region" description="Helical" evidence="19">
    <location>
        <begin position="1275"/>
        <end position="1299"/>
    </location>
</feature>
<dbReference type="PROSITE" id="PS01186">
    <property type="entry name" value="EGF_2"/>
    <property type="match status" value="3"/>
</dbReference>
<dbReference type="InterPro" id="IPR032471">
    <property type="entry name" value="AGRL2-4_GAIN_subdom_A"/>
</dbReference>
<proteinExistence type="inferred from homology"/>
<dbReference type="SMART" id="SM00180">
    <property type="entry name" value="EGF_Lam"/>
    <property type="match status" value="2"/>
</dbReference>
<dbReference type="Pfam" id="PF00008">
    <property type="entry name" value="EGF"/>
    <property type="match status" value="3"/>
</dbReference>
<reference evidence="26 27" key="1">
    <citation type="journal article" date="2022" name="Gigascience">
        <title>A chromosome-level genome assembly and annotation of the desert horned lizard, Phrynosoma platyrhinos, provides insight into chromosomal rearrangements among reptiles.</title>
        <authorList>
            <person name="Koochekian N."/>
            <person name="Ascanio A."/>
            <person name="Farleigh K."/>
            <person name="Card D.C."/>
            <person name="Schield D.R."/>
            <person name="Castoe T.A."/>
            <person name="Jezkova T."/>
        </authorList>
    </citation>
    <scope>NUCLEOTIDE SEQUENCE [LARGE SCALE GENOMIC DNA]</scope>
    <source>
        <strain evidence="26">NK-2021</strain>
    </source>
</reference>
<feature type="disulfide bond" evidence="17">
    <location>
        <begin position="763"/>
        <end position="775"/>
    </location>
</feature>
<feature type="region of interest" description="Disordered" evidence="18">
    <location>
        <begin position="1611"/>
        <end position="1635"/>
    </location>
</feature>
<dbReference type="PROSITE" id="PS00010">
    <property type="entry name" value="ASX_HYDROXYL"/>
    <property type="match status" value="2"/>
</dbReference>
<keyword evidence="17" id="KW-0424">Laminin EGF-like domain</keyword>
<comment type="function">
    <text evidence="1">Receptor that may have an important role in cell/cell signaling during nervous system formation.</text>
</comment>
<feature type="transmembrane region" description="Helical" evidence="19">
    <location>
        <begin position="1251"/>
        <end position="1269"/>
    </location>
</feature>
<keyword evidence="27" id="KW-1185">Reference proteome</keyword>
<evidence type="ECO:0000256" key="12">
    <source>
        <dbReference type="ARBA" id="ARBA00023157"/>
    </source>
</evidence>
<protein>
    <recommendedName>
        <fullName evidence="28">Cadherin EGF LAG seven-pass G-type receptor 2</fullName>
    </recommendedName>
</protein>
<evidence type="ECO:0000256" key="15">
    <source>
        <dbReference type="ARBA" id="ARBA00023278"/>
    </source>
</evidence>
<dbReference type="InterPro" id="IPR001879">
    <property type="entry name" value="GPCR_2_extracellular_dom"/>
</dbReference>
<dbReference type="Gene3D" id="1.25.40.610">
    <property type="match status" value="1"/>
</dbReference>
<dbReference type="PROSITE" id="PS50027">
    <property type="entry name" value="EGF_LAM_2"/>
    <property type="match status" value="1"/>
</dbReference>
<dbReference type="InterPro" id="IPR017981">
    <property type="entry name" value="GPCR_2-like_7TM"/>
</dbReference>
<dbReference type="InterPro" id="IPR002049">
    <property type="entry name" value="LE_dom"/>
</dbReference>
<dbReference type="InterPro" id="IPR036445">
    <property type="entry name" value="GPCR_2_extracell_dom_sf"/>
</dbReference>
<evidence type="ECO:0000256" key="13">
    <source>
        <dbReference type="ARBA" id="ARBA00023170"/>
    </source>
</evidence>
<dbReference type="SMART" id="SM00181">
    <property type="entry name" value="EGF"/>
    <property type="match status" value="6"/>
</dbReference>
<feature type="transmembrane region" description="Helical" evidence="19">
    <location>
        <begin position="1320"/>
        <end position="1339"/>
    </location>
</feature>
<feature type="domain" description="EGF-like" evidence="21">
    <location>
        <begin position="123"/>
        <end position="181"/>
    </location>
</feature>
<dbReference type="PROSITE" id="PS50025">
    <property type="entry name" value="LAM_G_DOMAIN"/>
    <property type="match status" value="2"/>
</dbReference>
<dbReference type="InterPro" id="IPR000152">
    <property type="entry name" value="EGF-type_Asp/Asn_hydroxyl_site"/>
</dbReference>
<dbReference type="SMART" id="SM00008">
    <property type="entry name" value="HormR"/>
    <property type="match status" value="1"/>
</dbReference>
<dbReference type="PROSITE" id="PS01248">
    <property type="entry name" value="EGF_LAM_1"/>
    <property type="match status" value="1"/>
</dbReference>
<keyword evidence="8" id="KW-0677">Repeat</keyword>
<comment type="subcellular location">
    <subcellularLocation>
        <location evidence="2">Cell membrane</location>
        <topology evidence="2">Multi-pass membrane protein</topology>
    </subcellularLocation>
</comment>
<feature type="region of interest" description="Disordered" evidence="18">
    <location>
        <begin position="1505"/>
        <end position="1541"/>
    </location>
</feature>
<keyword evidence="12 16" id="KW-1015">Disulfide bond</keyword>
<feature type="region of interest" description="Disordered" evidence="18">
    <location>
        <begin position="1659"/>
        <end position="1715"/>
    </location>
</feature>
<evidence type="ECO:0000313" key="27">
    <source>
        <dbReference type="Proteomes" id="UP000826234"/>
    </source>
</evidence>
<evidence type="ECO:0000256" key="6">
    <source>
        <dbReference type="ARBA" id="ARBA00022536"/>
    </source>
</evidence>
<keyword evidence="10" id="KW-0297">G-protein coupled receptor</keyword>
<keyword evidence="14" id="KW-0807">Transducer</keyword>
<evidence type="ECO:0000256" key="5">
    <source>
        <dbReference type="ARBA" id="ARBA00022475"/>
    </source>
</evidence>
<evidence type="ECO:0000256" key="3">
    <source>
        <dbReference type="ARBA" id="ARBA00010933"/>
    </source>
</evidence>
<feature type="region of interest" description="Disordered" evidence="18">
    <location>
        <begin position="1047"/>
        <end position="1069"/>
    </location>
</feature>
<sequence>GIHSVAAQCTLQVTIITDEMLTNSITLRLEDMSQERFLSPLLARFLEGVAMVLSAPRDHVVLFNIQNDTDVQAAQILNVSLSVLLPDGVHGGRYIPSEDLQERLYLNRTLLAAISEQRVLPFDDNICLREPCENYMRCVSVLKFDSSAPFIASDTILFRPIHPVNGLRCRCPLGFTGDYCETEIDLCYSNPCGNNGHCRSREGGYTCECQEGYTGENCEVNSRLGRCTPGVCKNGGTCVNLLVGGFKCDCLSGDYEKPYCQMSTRSFPAHSFLTFKGLRQRFHFTIALTFATKERDGLLLYNGRFNERHDFVALEIVQEQVQLTFSAGESTSTPVLGMSGVPQGPSDHKVAVVTVDDCDTSVALKFGSLLGNYSCSAQGMQSGTKKSLDLTGPLLLGGVPDLPENFPVRNRHFVGCMRDFLIDNQEVDMADFIANNGTVPGCSAKKNVCDSNTCHNGGTCVNQWNTFSCECPLGYGGKDCKQEMASPQRFLGNSMVTWSNLELVITLPWHIGLMFRTRQSNGIFLHAAAGQHSTITLGLSEGHVVMTVYRANSQVSTLRLHQVKVVVNISSELHGLKVRNLSIGAVPGEEGEVQQGFRGCMQGVRMGETLASAVALNINQAEKMNVEHGCSIPDPCDSNPCPVNSYCNDDWDSYSCSCDPGYYGDNCANVCSLNPCEHQAVCARKPSSSHGYTCECPENYFGPYCENRLAQPCPRGWWGHPICGPCNCDVSKGFDPDCNKTNGECRCKENHYRPLGSAMCLLCDCYPTGSLSRTCEPETGQCSCKPGVIGRRCDRCDNPFAEVTINGCEVNYDSCPRAIEANIWWPRTRFGLPAAASCPRGSVGTAVRHCDEHKGWMSPNLFNCTSLTFAALKGFAEKLLRNESILDTEQSQQVALQLRNATQNTAKFFGSDIKVAYHLSAQLLKHESTQEGFGLAATQDNLLKVGSVLLDNSNKRHWELIQQSEGGTAQLLKHFEDYASTLAQNMRKTYLNPFTIITPNIVISVVRLEKMNFAGAKLPHYEALRGEKPADLETTVILPESVFKAPEGKQSSVPNAKHFPGSNEEEEPALMTRQKRHPDLSEGQAIASVIIYRTLAGLLPEQYDTDKRSLRVPKRPIINTPVVSINIHDNDALMQRALEKPITVQFRLLETEERTKPICVFWNHSILLSGTGGWSAKGCEVIFRNETHVSCQCNHMTSFAVLMDISRRENGEILPLKTITYASIAVTLGSLLLTFLFLAGLRALRSNQQSIRKNLVVSLFLSELIFLLGINQADLPFVCTVIAILLHFLYMCTFAWALLEALHIYRMLSEVRDINYGPMRFYYMVGWGLAVGLDPEGYGNPDFCWLSIYDTLIWSFAGPIAFAVAMSVFLYVLATKATCAAQQQGFEKKGTVSGLRSGFVSLLLISVTWLLALLSVNSDAILFHYLFAGFNCLQVNMSVPSLQHCGGFCTCFLPSCKTHSFVLWELQIINFFWVSFYREESGLNNSQVHLGPADPSSLFLEAKDQNNERDTDSDSDLSLEDDQSGSYASTHSSDSEEDEEFAREPCWENLLKNHLGCRVENLPGPGKPYWPGDFVTTASESDGHAGSEKLRVEPVGKIDRLGLPEEIPRENGETQTREGILGSLPHPTAQPQKGILKKKCLPPISEKNSIQRIHNKLSSCRSGMVSSHGSSGSDGSRGGGVLRPRQTLQEQLNGLTPITMSIKTGTVDEDSSGSE</sequence>
<feature type="domain" description="EGF-like" evidence="21">
    <location>
        <begin position="223"/>
        <end position="261"/>
    </location>
</feature>
<evidence type="ECO:0000256" key="2">
    <source>
        <dbReference type="ARBA" id="ARBA00004651"/>
    </source>
</evidence>
<evidence type="ECO:0000256" key="18">
    <source>
        <dbReference type="SAM" id="MobiDB-lite"/>
    </source>
</evidence>
<dbReference type="CDD" id="cd00110">
    <property type="entry name" value="LamG"/>
    <property type="match status" value="2"/>
</dbReference>
<dbReference type="SMART" id="SM00282">
    <property type="entry name" value="LamG"/>
    <property type="match status" value="2"/>
</dbReference>
<dbReference type="Pfam" id="PF00002">
    <property type="entry name" value="7tm_2"/>
    <property type="match status" value="1"/>
</dbReference>
<keyword evidence="15" id="KW-0379">Hydroxylation</keyword>
<comment type="caution">
    <text evidence="16">Lacks conserved residue(s) required for the propagation of feature annotation.</text>
</comment>
<evidence type="ECO:0008006" key="28">
    <source>
        <dbReference type="Google" id="ProtNLM"/>
    </source>
</evidence>
<feature type="non-terminal residue" evidence="26">
    <location>
        <position position="1"/>
    </location>
</feature>
<feature type="compositionally biased region" description="Acidic residues" evidence="18">
    <location>
        <begin position="1513"/>
        <end position="1523"/>
    </location>
</feature>
<evidence type="ECO:0000256" key="17">
    <source>
        <dbReference type="PROSITE-ProRule" id="PRU00460"/>
    </source>
</evidence>
<dbReference type="Pfam" id="PF01825">
    <property type="entry name" value="GPS"/>
    <property type="match status" value="1"/>
</dbReference>
<dbReference type="Pfam" id="PF02210">
    <property type="entry name" value="Laminin_G_2"/>
    <property type="match status" value="1"/>
</dbReference>
<keyword evidence="5" id="KW-1003">Cell membrane</keyword>